<dbReference type="RefSeq" id="XP_029217846.1">
    <property type="nucleotide sequence ID" value="XM_029366415.1"/>
</dbReference>
<evidence type="ECO:0000313" key="2">
    <source>
        <dbReference type="EMBL" id="PFH33837.1"/>
    </source>
</evidence>
<feature type="compositionally biased region" description="Pro residues" evidence="1">
    <location>
        <begin position="624"/>
        <end position="633"/>
    </location>
</feature>
<sequence>MRARASLFSSLGRASSSVADVSRPGTVSSLLSVSFRSQRAQSLQHQASARGFTWGEALSLSPERGSHRSMWSAELSQGGVPPRCRAFPRPAVPAARPAVLPPTQVLQRICVAAPQVAASAAPLGVCLSSSVSRLPPLLGQRGGARPSLRRSFSGGHGGIERTRGARDERDSETRHGRERSFCETTLGDERIPWKEGAECVTLEAVDAEAPRVPAGAQPSAVRTPAPREAEPPRTRRYSLRRQRGSALLHAWKNLHAALRIPDILQEQVSASHAPPSVFQPLPLHSCAVSSALSGDAAECTYTGAAEWSDAEAGEPRGARPARTPSDDSATAEDGELVPARCVEEDRFWSPLFAREEGETPNEGTSSAALSRTLPPLPLHARNMRKYPTFGGAETSLAAAQPDEDALRVALLSPKPGSMILPRLQCAEESLLGKSAVAAASFLEKSKRRAEVKRKTATQDDAKDRGGESEGQEAQRRGAQEETKAERVGRDTEETTARKPQDEKNVRCDAEERKREARGSATVTAGEGDATTRKGEEQQADDAFWMEKQPPERDPREAERRVRTEELRSYLRYFISTLHHLELETLLSLFCQKHLDSLSTEQLQELHALLFFSRARDSNETAPEAPNPPAPPAPGEADAVGEKRLSDLRAEGRYDSCAVPQETRTEGGVVPARKTGSQELTAEDANLARGNQVAGGLGEPRREGEILPETESSHADDAHYAGKRESTPEDQRCSGRRRRRNVSSSHAAPSLDAAHADAETSGVYVGRSLTALSALCEPPVEGVQETSDEAGQQKSDKPRRRRKTHNDFLFSLLNGTAQNMPLALQGNQVLALLLHYIHPDHPLLAQMALQRTGGPLRESGR</sequence>
<reference evidence="2 3" key="1">
    <citation type="submission" date="2017-09" db="EMBL/GenBank/DDBJ databases">
        <title>Genome sequencing of Besnoitia besnoiti strain Bb-Ger1.</title>
        <authorList>
            <person name="Schares G."/>
            <person name="Venepally P."/>
            <person name="Lorenzi H.A."/>
        </authorList>
    </citation>
    <scope>NUCLEOTIDE SEQUENCE [LARGE SCALE GENOMIC DNA]</scope>
    <source>
        <strain evidence="2 3">Bb-Ger1</strain>
    </source>
</reference>
<feature type="compositionally biased region" description="Basic and acidic residues" evidence="1">
    <location>
        <begin position="158"/>
        <end position="180"/>
    </location>
</feature>
<feature type="region of interest" description="Disordered" evidence="1">
    <location>
        <begin position="779"/>
        <end position="802"/>
    </location>
</feature>
<gene>
    <name evidence="2" type="ORF">BESB_080530</name>
</gene>
<feature type="compositionally biased region" description="Basic and acidic residues" evidence="1">
    <location>
        <begin position="548"/>
        <end position="560"/>
    </location>
</feature>
<feature type="region of interest" description="Disordered" evidence="1">
    <location>
        <begin position="616"/>
        <end position="638"/>
    </location>
</feature>
<dbReference type="OrthoDB" id="334040at2759"/>
<feature type="compositionally biased region" description="Low complexity" evidence="1">
    <location>
        <begin position="741"/>
        <end position="752"/>
    </location>
</feature>
<protein>
    <submittedName>
        <fullName evidence="2">Uncharacterized protein</fullName>
    </submittedName>
</protein>
<dbReference type="AlphaFoldDB" id="A0A2A9MDY5"/>
<feature type="region of interest" description="Disordered" evidence="1">
    <location>
        <begin position="650"/>
        <end position="756"/>
    </location>
</feature>
<feature type="region of interest" description="Disordered" evidence="1">
    <location>
        <begin position="352"/>
        <end position="376"/>
    </location>
</feature>
<dbReference type="VEuPathDB" id="ToxoDB:BESB_080530"/>
<evidence type="ECO:0000313" key="3">
    <source>
        <dbReference type="Proteomes" id="UP000224006"/>
    </source>
</evidence>
<dbReference type="EMBL" id="NWUJ01000008">
    <property type="protein sequence ID" value="PFH33837.1"/>
    <property type="molecule type" value="Genomic_DNA"/>
</dbReference>
<dbReference type="GeneID" id="40312980"/>
<dbReference type="Proteomes" id="UP000224006">
    <property type="component" value="Chromosome VII"/>
</dbReference>
<feature type="compositionally biased region" description="Basic and acidic residues" evidence="1">
    <location>
        <begin position="698"/>
        <end position="732"/>
    </location>
</feature>
<feature type="region of interest" description="Disordered" evidence="1">
    <location>
        <begin position="307"/>
        <end position="336"/>
    </location>
</feature>
<dbReference type="KEGG" id="bbes:BESB_080530"/>
<organism evidence="2 3">
    <name type="scientific">Besnoitia besnoiti</name>
    <name type="common">Apicomplexan protozoan</name>
    <dbReference type="NCBI Taxonomy" id="94643"/>
    <lineage>
        <taxon>Eukaryota</taxon>
        <taxon>Sar</taxon>
        <taxon>Alveolata</taxon>
        <taxon>Apicomplexa</taxon>
        <taxon>Conoidasida</taxon>
        <taxon>Coccidia</taxon>
        <taxon>Eucoccidiorida</taxon>
        <taxon>Eimeriorina</taxon>
        <taxon>Sarcocystidae</taxon>
        <taxon>Besnoitia</taxon>
    </lineage>
</organism>
<feature type="region of interest" description="Disordered" evidence="1">
    <location>
        <begin position="445"/>
        <end position="560"/>
    </location>
</feature>
<feature type="region of interest" description="Disordered" evidence="1">
    <location>
        <begin position="210"/>
        <end position="236"/>
    </location>
</feature>
<feature type="region of interest" description="Disordered" evidence="1">
    <location>
        <begin position="138"/>
        <end position="180"/>
    </location>
</feature>
<accession>A0A2A9MDY5</accession>
<evidence type="ECO:0000256" key="1">
    <source>
        <dbReference type="SAM" id="MobiDB-lite"/>
    </source>
</evidence>
<keyword evidence="3" id="KW-1185">Reference proteome</keyword>
<feature type="compositionally biased region" description="Basic and acidic residues" evidence="1">
    <location>
        <begin position="452"/>
        <end position="517"/>
    </location>
</feature>
<comment type="caution">
    <text evidence="2">The sequence shown here is derived from an EMBL/GenBank/DDBJ whole genome shotgun (WGS) entry which is preliminary data.</text>
</comment>
<proteinExistence type="predicted"/>
<name>A0A2A9MDY5_BESBE</name>